<dbReference type="InterPro" id="IPR012910">
    <property type="entry name" value="Plug_dom"/>
</dbReference>
<dbReference type="SUPFAM" id="SSF49464">
    <property type="entry name" value="Carboxypeptidase regulatory domain-like"/>
    <property type="match status" value="1"/>
</dbReference>
<evidence type="ECO:0000256" key="2">
    <source>
        <dbReference type="ARBA" id="ARBA00022448"/>
    </source>
</evidence>
<dbReference type="InterPro" id="IPR008969">
    <property type="entry name" value="CarboxyPept-like_regulatory"/>
</dbReference>
<keyword evidence="5 9" id="KW-0732">Signal</keyword>
<keyword evidence="12" id="KW-1185">Reference proteome</keyword>
<dbReference type="Proteomes" id="UP000253919">
    <property type="component" value="Unassembled WGS sequence"/>
</dbReference>
<dbReference type="InterPro" id="IPR023996">
    <property type="entry name" value="TonB-dep_OMP_SusC/RagA"/>
</dbReference>
<evidence type="ECO:0000256" key="1">
    <source>
        <dbReference type="ARBA" id="ARBA00004571"/>
    </source>
</evidence>
<dbReference type="EMBL" id="QASA01000001">
    <property type="protein sequence ID" value="RDC62558.1"/>
    <property type="molecule type" value="Genomic_DNA"/>
</dbReference>
<dbReference type="GO" id="GO:0015344">
    <property type="term" value="F:siderophore uptake transmembrane transporter activity"/>
    <property type="evidence" value="ECO:0007669"/>
    <property type="project" value="TreeGrafter"/>
</dbReference>
<keyword evidence="6 8" id="KW-0472">Membrane</keyword>
<dbReference type="PANTHER" id="PTHR30069:SF29">
    <property type="entry name" value="HEMOGLOBIN AND HEMOGLOBIN-HAPTOGLOBIN-BINDING PROTEIN 1-RELATED"/>
    <property type="match status" value="1"/>
</dbReference>
<proteinExistence type="inferred from homology"/>
<evidence type="ECO:0000256" key="9">
    <source>
        <dbReference type="SAM" id="SignalP"/>
    </source>
</evidence>
<organism evidence="11 12">
    <name type="scientific">Adhaeribacter pallidiroseus</name>
    <dbReference type="NCBI Taxonomy" id="2072847"/>
    <lineage>
        <taxon>Bacteria</taxon>
        <taxon>Pseudomonadati</taxon>
        <taxon>Bacteroidota</taxon>
        <taxon>Cytophagia</taxon>
        <taxon>Cytophagales</taxon>
        <taxon>Hymenobacteraceae</taxon>
        <taxon>Adhaeribacter</taxon>
    </lineage>
</organism>
<gene>
    <name evidence="11" type="ORF">AHMF7616_01152</name>
</gene>
<evidence type="ECO:0000259" key="10">
    <source>
        <dbReference type="Pfam" id="PF07715"/>
    </source>
</evidence>
<dbReference type="Gene3D" id="2.170.130.10">
    <property type="entry name" value="TonB-dependent receptor, plug domain"/>
    <property type="match status" value="1"/>
</dbReference>
<dbReference type="InterPro" id="IPR037066">
    <property type="entry name" value="Plug_dom_sf"/>
</dbReference>
<protein>
    <submittedName>
        <fullName evidence="11">TonB-dependent receptor SusC</fullName>
    </submittedName>
</protein>
<accession>A0A369QJX2</accession>
<dbReference type="SUPFAM" id="SSF56935">
    <property type="entry name" value="Porins"/>
    <property type="match status" value="1"/>
</dbReference>
<comment type="subcellular location">
    <subcellularLocation>
        <location evidence="1 8">Cell outer membrane</location>
        <topology evidence="1 8">Multi-pass membrane protein</topology>
    </subcellularLocation>
</comment>
<dbReference type="Gene3D" id="2.60.40.1120">
    <property type="entry name" value="Carboxypeptidase-like, regulatory domain"/>
    <property type="match status" value="1"/>
</dbReference>
<evidence type="ECO:0000256" key="5">
    <source>
        <dbReference type="ARBA" id="ARBA00022729"/>
    </source>
</evidence>
<evidence type="ECO:0000313" key="12">
    <source>
        <dbReference type="Proteomes" id="UP000253919"/>
    </source>
</evidence>
<keyword evidence="3 8" id="KW-1134">Transmembrane beta strand</keyword>
<dbReference type="Pfam" id="PF07715">
    <property type="entry name" value="Plug"/>
    <property type="match status" value="1"/>
</dbReference>
<dbReference type="NCBIfam" id="TIGR04057">
    <property type="entry name" value="SusC_RagA_signa"/>
    <property type="match status" value="1"/>
</dbReference>
<evidence type="ECO:0000256" key="6">
    <source>
        <dbReference type="ARBA" id="ARBA00023136"/>
    </source>
</evidence>
<dbReference type="InterPro" id="IPR023997">
    <property type="entry name" value="TonB-dep_OMP_SusC/RagA_CS"/>
</dbReference>
<sequence length="1111" mass="122980">MKNNYKFYLLGALLLCCQVSWAQFVVKGRITDEAQQPMPGVTVLLKGTTTGTASNNEGTYSLQVPNGSGTLVFSFIGYVTKEIAINNQATLNTSLASDAQSLNEVVVTALGIKREQKALGYAVSTVTSEQINQAGNTNFASALYGKAPGVRINTAPGGATGAANVQIRGINSLNYNNNPIYVVDGIVIRNTSETGSTRFNNDGYYSDTKIRGNGILDINPADIESLSILKGASASALYGSEAANGVIVITTKKGTKGKGLGVDLNYVFNTEEIAFSPDFQNTYGPGYDRETNLANGADEEGWIAVDTDGDGVKESKRPYFRAYGQFGPKMEGQMVPWWDGTTRAYSAKPDNYKDLYRRGYNSSLNVALSNQTDKSAYRFSFTRLDNEGIQRGGKLERNTFNLNSNLKLNDKVNTDVIINYVNSHVHNRPEQINRITANYGGFFSRADDMSAYLDKYQTSQGYKYVPYDQPQRNPQEALKYNIRAYDVLDFLWRQVKNNEDEYQDRLISSVTLNYNVAKNLKFRARVGNDFTSVNIENQQFNEYPLVFNGTSSTGNYSINNGRYSVLYTDELLTYTNQISEDFDFSVSGGFQGRKETLRYQTSGTNGGLVVENWFNLANSKSFGTTSAWRKELLKYAFLGIANVSYKDFLFLEGTARKEYSSTLAPGNNSYFYPSVNGSFVFTQALQLPAFLSFGKIRAGYGVVANAPEIYAANIAYDQNTIQYGGGGVPVLSAKSSYGNNNIRPEEKRELEFGLETRILNNKFGIDLTYYTNRMIDQIIQMQLPTSTGASNVLSNLGELRSYGWELGLNATPVSKAFRWDAQLNFAINRTKVQKLMPGLDRLTYYDGDGGAVRMYAEVGESLGNIYVHPRATDANGNYIIDEGGYYTFSTDYVKVGNTLPKVIGGLTNTFSYKNLSLNVLVDYRFGGKLVSTPLLYGKGAGLYEETMQYRDAENGGLPYYLDAANNNQKVLLPDHNSAAPNGAKVYHDGVLLEGVTADGQPNQTIVDAPNYYLNTFTWSSGWYENGAVFKNSYIKMRELTLGYNLPQAVASKLKFQNIRVSLIGRNLFYFWKTLPHLDPETGIGTAWNRQGVDEGTMAPTRSYGVSLNVSF</sequence>
<dbReference type="RefSeq" id="WP_115371983.1">
    <property type="nucleotide sequence ID" value="NZ_QASA01000001.1"/>
</dbReference>
<feature type="domain" description="TonB-dependent receptor plug" evidence="10">
    <location>
        <begin position="118"/>
        <end position="246"/>
    </location>
</feature>
<keyword evidence="4 8" id="KW-0812">Transmembrane</keyword>
<keyword evidence="7 8" id="KW-0998">Cell outer membrane</keyword>
<dbReference type="PROSITE" id="PS52016">
    <property type="entry name" value="TONB_DEPENDENT_REC_3"/>
    <property type="match status" value="1"/>
</dbReference>
<dbReference type="AlphaFoldDB" id="A0A369QJX2"/>
<comment type="similarity">
    <text evidence="8">Belongs to the TonB-dependent receptor family.</text>
</comment>
<dbReference type="OrthoDB" id="9768177at2"/>
<comment type="caution">
    <text evidence="11">The sequence shown here is derived from an EMBL/GenBank/DDBJ whole genome shotgun (WGS) entry which is preliminary data.</text>
</comment>
<dbReference type="GO" id="GO:0009279">
    <property type="term" value="C:cell outer membrane"/>
    <property type="evidence" value="ECO:0007669"/>
    <property type="project" value="UniProtKB-SubCell"/>
</dbReference>
<keyword evidence="2 8" id="KW-0813">Transport</keyword>
<reference evidence="11 12" key="1">
    <citation type="submission" date="2018-04" db="EMBL/GenBank/DDBJ databases">
        <title>Adhaeribacter sp. HMF7616 genome sequencing and assembly.</title>
        <authorList>
            <person name="Kang H."/>
            <person name="Kang J."/>
            <person name="Cha I."/>
            <person name="Kim H."/>
            <person name="Joh K."/>
        </authorList>
    </citation>
    <scope>NUCLEOTIDE SEQUENCE [LARGE SCALE GENOMIC DNA]</scope>
    <source>
        <strain evidence="11 12">HMF7616</strain>
    </source>
</reference>
<feature type="signal peptide" evidence="9">
    <location>
        <begin position="1"/>
        <end position="22"/>
    </location>
</feature>
<dbReference type="PANTHER" id="PTHR30069">
    <property type="entry name" value="TONB-DEPENDENT OUTER MEMBRANE RECEPTOR"/>
    <property type="match status" value="1"/>
</dbReference>
<evidence type="ECO:0000256" key="8">
    <source>
        <dbReference type="PROSITE-ProRule" id="PRU01360"/>
    </source>
</evidence>
<keyword evidence="11" id="KW-0675">Receptor</keyword>
<dbReference type="InterPro" id="IPR036942">
    <property type="entry name" value="Beta-barrel_TonB_sf"/>
</dbReference>
<dbReference type="NCBIfam" id="TIGR04056">
    <property type="entry name" value="OMP_RagA_SusC"/>
    <property type="match status" value="1"/>
</dbReference>
<dbReference type="InterPro" id="IPR039426">
    <property type="entry name" value="TonB-dep_rcpt-like"/>
</dbReference>
<evidence type="ECO:0000256" key="3">
    <source>
        <dbReference type="ARBA" id="ARBA00022452"/>
    </source>
</evidence>
<dbReference type="Pfam" id="PF13715">
    <property type="entry name" value="CarbopepD_reg_2"/>
    <property type="match status" value="1"/>
</dbReference>
<dbReference type="Gene3D" id="2.40.170.20">
    <property type="entry name" value="TonB-dependent receptor, beta-barrel domain"/>
    <property type="match status" value="1"/>
</dbReference>
<evidence type="ECO:0000256" key="7">
    <source>
        <dbReference type="ARBA" id="ARBA00023237"/>
    </source>
</evidence>
<feature type="chain" id="PRO_5017042543" evidence="9">
    <location>
        <begin position="23"/>
        <end position="1111"/>
    </location>
</feature>
<evidence type="ECO:0000256" key="4">
    <source>
        <dbReference type="ARBA" id="ARBA00022692"/>
    </source>
</evidence>
<dbReference type="GO" id="GO:0044718">
    <property type="term" value="P:siderophore transmembrane transport"/>
    <property type="evidence" value="ECO:0007669"/>
    <property type="project" value="TreeGrafter"/>
</dbReference>
<name>A0A369QJX2_9BACT</name>
<evidence type="ECO:0000313" key="11">
    <source>
        <dbReference type="EMBL" id="RDC62558.1"/>
    </source>
</evidence>